<evidence type="ECO:0000256" key="3">
    <source>
        <dbReference type="SAM" id="MobiDB-lite"/>
    </source>
</evidence>
<keyword evidence="1" id="KW-0813">Transport</keyword>
<keyword evidence="1" id="KW-1134">Transmembrane beta strand</keyword>
<dbReference type="NCBIfam" id="TIGR04056">
    <property type="entry name" value="OMP_RagA_SusC"/>
    <property type="match status" value="1"/>
</dbReference>
<name>A0ABR7TWJ4_9BACT</name>
<dbReference type="Pfam" id="PF00593">
    <property type="entry name" value="TonB_dep_Rec_b-barrel"/>
    <property type="match status" value="1"/>
</dbReference>
<organism evidence="6 7">
    <name type="scientific">Chitinophaga qingshengii</name>
    <dbReference type="NCBI Taxonomy" id="1569794"/>
    <lineage>
        <taxon>Bacteria</taxon>
        <taxon>Pseudomonadati</taxon>
        <taxon>Bacteroidota</taxon>
        <taxon>Chitinophagia</taxon>
        <taxon>Chitinophagales</taxon>
        <taxon>Chitinophagaceae</taxon>
        <taxon>Chitinophaga</taxon>
    </lineage>
</organism>
<dbReference type="InterPro" id="IPR008969">
    <property type="entry name" value="CarboxyPept-like_regulatory"/>
</dbReference>
<keyword evidence="1" id="KW-0998">Cell outer membrane</keyword>
<dbReference type="InterPro" id="IPR023996">
    <property type="entry name" value="TonB-dep_OMP_SusC/RagA"/>
</dbReference>
<dbReference type="NCBIfam" id="TIGR04057">
    <property type="entry name" value="SusC_RagA_signa"/>
    <property type="match status" value="1"/>
</dbReference>
<keyword evidence="1" id="KW-0812">Transmembrane</keyword>
<dbReference type="Gene3D" id="2.60.40.1120">
    <property type="entry name" value="Carboxypeptidase-like, regulatory domain"/>
    <property type="match status" value="1"/>
</dbReference>
<evidence type="ECO:0000259" key="4">
    <source>
        <dbReference type="Pfam" id="PF00593"/>
    </source>
</evidence>
<accession>A0ABR7TWJ4</accession>
<dbReference type="EMBL" id="JACVFC010000006">
    <property type="protein sequence ID" value="MBC9934849.1"/>
    <property type="molecule type" value="Genomic_DNA"/>
</dbReference>
<feature type="compositionally biased region" description="Basic and acidic residues" evidence="3">
    <location>
        <begin position="121"/>
        <end position="132"/>
    </location>
</feature>
<dbReference type="SUPFAM" id="SSF56935">
    <property type="entry name" value="Porins"/>
    <property type="match status" value="1"/>
</dbReference>
<feature type="region of interest" description="Disordered" evidence="3">
    <location>
        <begin position="116"/>
        <end position="135"/>
    </location>
</feature>
<dbReference type="RefSeq" id="WP_188091932.1">
    <property type="nucleotide sequence ID" value="NZ_JACVFC010000006.1"/>
</dbReference>
<dbReference type="PROSITE" id="PS52016">
    <property type="entry name" value="TONB_DEPENDENT_REC_3"/>
    <property type="match status" value="1"/>
</dbReference>
<gene>
    <name evidence="6" type="ORF">ICL07_31010</name>
</gene>
<dbReference type="InterPro" id="IPR039426">
    <property type="entry name" value="TonB-dep_rcpt-like"/>
</dbReference>
<dbReference type="InterPro" id="IPR012910">
    <property type="entry name" value="Plug_dom"/>
</dbReference>
<dbReference type="InterPro" id="IPR000531">
    <property type="entry name" value="Beta-barrel_TonB"/>
</dbReference>
<evidence type="ECO:0000313" key="7">
    <source>
        <dbReference type="Proteomes" id="UP000659124"/>
    </source>
</evidence>
<reference evidence="6 7" key="1">
    <citation type="submission" date="2020-09" db="EMBL/GenBank/DDBJ databases">
        <title>Genome sequences of type strains of Chitinophaga qingshengii and Chitinophaga varians.</title>
        <authorList>
            <person name="Kittiwongwattana C."/>
        </authorList>
    </citation>
    <scope>NUCLEOTIDE SEQUENCE [LARGE SCALE GENOMIC DNA]</scope>
    <source>
        <strain evidence="6 7">JCM 30026</strain>
    </source>
</reference>
<comment type="similarity">
    <text evidence="1 2">Belongs to the TonB-dependent receptor family.</text>
</comment>
<dbReference type="Pfam" id="PF13620">
    <property type="entry name" value="CarboxypepD_reg"/>
    <property type="match status" value="1"/>
</dbReference>
<evidence type="ECO:0000313" key="6">
    <source>
        <dbReference type="EMBL" id="MBC9934849.1"/>
    </source>
</evidence>
<dbReference type="InterPro" id="IPR023997">
    <property type="entry name" value="TonB-dep_OMP_SusC/RagA_CS"/>
</dbReference>
<dbReference type="InterPro" id="IPR037066">
    <property type="entry name" value="Plug_dom_sf"/>
</dbReference>
<protein>
    <submittedName>
        <fullName evidence="6">TonB-dependent receptor</fullName>
    </submittedName>
</protein>
<feature type="domain" description="TonB-dependent receptor-like beta-barrel" evidence="4">
    <location>
        <begin position="531"/>
        <end position="1092"/>
    </location>
</feature>
<keyword evidence="1 2" id="KW-0472">Membrane</keyword>
<evidence type="ECO:0000259" key="5">
    <source>
        <dbReference type="Pfam" id="PF07715"/>
    </source>
</evidence>
<dbReference type="Pfam" id="PF07715">
    <property type="entry name" value="Plug"/>
    <property type="match status" value="1"/>
</dbReference>
<dbReference type="SUPFAM" id="SSF49464">
    <property type="entry name" value="Carboxypeptidase regulatory domain-like"/>
    <property type="match status" value="1"/>
</dbReference>
<sequence length="1126" mass="126152">MQTNGRDARSGITMSLAFLWLLTALLLQSTTMRAQQQQQQFSLRFEKQSLEQALVLLRSKTNASIAFNKNEVDGYTIAPMVVTGKTPEQILRLLVKDLPMDVLQKGTALLLKKKTAGLQEEAPKPTQEKTKPDFSGTITDLETGDPIPGAVVRVGGKSVVTKEGGEFSFQLSPGQYDVTVSHVSYNQQHSFIEVNGKRPVVLNLPMEITNSKLNEVVVVGYGSQRKVTLTGAVSSIKTKEIKQSAVSNLSNALVGRLPGLIARQSSGEPGANGSALFLRGKGTFAGSTSPLIMIDGVPRDGFEYIDPNEVESITILKDASATAIYGVRGANGVVLVTTRRGSDMSKPRVQLNVERAVQKPANMMKYLNSKDYFTLYREGLINDGRTADAAIYTDEYISRYDKSLNWPDSLEYDYLYPDVDWVDYMLKKQSPRTTVNLNVSGGNAKVRYFISGSYLDEGGIYAHTSDADGYDPQAWEKRFNFRSNVDIQISPWLRGELNLSTVVRKQNYPGPDAKDYFVNLRLTPSYISPVFNPDGSYAEVTGTNPYAQLVAKGYKRYYKFRQNGTAGVTADLRRITKGLSARVRFSYDAYNAGGFSRSTNYYSYTYQGQGNYQLKSTGQDFLNYETNTDGWSTVINPEFFVNYDRAYGKHNFSGLLLYRFSSKSERSDDAVGALPYRDQGVVSRIAYGYADKYFAEANFGYNGSENFAKGRRFGFFPSVSAAWVVSKEPFMAGTSKWLDLLKIRLSAGKVGNQDPGTRFAYQGRWNLSAGSYTFGDNYQNKMSTATEAVTGNPEVTWETALKYNAGLEVGLLDGFLSFTGDVFYEHRTGVYMNSAAMASGLMGLVTFPKINAGVVDNKGLELELTHRRRLNKNWYYEVKGMYTFAKNKIVDYLEVPMPERPWQSRIGRQINDIYTYISQGYFQSKEDIAKAASQSQFGVLQPGDIRYLDVNGDGVIDSYDQSYTGKNGEPTQIIGLSSQVQFKGFDLAMLFQGALGRWTSIRGYTMFGSNYEFRQIIEDYKGNYWTPDNPNAKYPRLMSQKNDNNTMASTHYLRSGDYLRLKNLEIGYTLPQRFTKRMKVAQTRIYANGNNLVTWDKLKLYDPEENDGSPTYPLMRTFNFGLSITF</sequence>
<keyword evidence="2" id="KW-0798">TonB box</keyword>
<evidence type="ECO:0000256" key="2">
    <source>
        <dbReference type="RuleBase" id="RU003357"/>
    </source>
</evidence>
<evidence type="ECO:0000256" key="1">
    <source>
        <dbReference type="PROSITE-ProRule" id="PRU01360"/>
    </source>
</evidence>
<dbReference type="Gene3D" id="2.170.130.10">
    <property type="entry name" value="TonB-dependent receptor, plug domain"/>
    <property type="match status" value="1"/>
</dbReference>
<proteinExistence type="inferred from homology"/>
<comment type="subcellular location">
    <subcellularLocation>
        <location evidence="1">Cell outer membrane</location>
        <topology evidence="1">Multi-pass membrane protein</topology>
    </subcellularLocation>
</comment>
<keyword evidence="7" id="KW-1185">Reference proteome</keyword>
<dbReference type="Proteomes" id="UP000659124">
    <property type="component" value="Unassembled WGS sequence"/>
</dbReference>
<feature type="domain" description="TonB-dependent receptor plug" evidence="5">
    <location>
        <begin position="227"/>
        <end position="333"/>
    </location>
</feature>
<comment type="caution">
    <text evidence="6">The sequence shown here is derived from an EMBL/GenBank/DDBJ whole genome shotgun (WGS) entry which is preliminary data.</text>
</comment>
<keyword evidence="6" id="KW-0675">Receptor</keyword>